<evidence type="ECO:0000313" key="3">
    <source>
        <dbReference type="EMBL" id="TWU66126.1"/>
    </source>
</evidence>
<dbReference type="Proteomes" id="UP000316476">
    <property type="component" value="Unassembled WGS sequence"/>
</dbReference>
<gene>
    <name evidence="3" type="ORF">V7x_16830</name>
</gene>
<protein>
    <recommendedName>
        <fullName evidence="2">Flagellar protein FlgJ N-terminal domain-containing protein</fullName>
    </recommendedName>
</protein>
<sequence>MNVLPSQNSFGSHLAAAPRRPNLESDSSLDAATKSAGESEPLREAFQDFVGQTMFGSMLKAMRQTTGKPAYMHGGRAEEVFQNQMDQYIVEDLTESSASTISDPMFELFNLQRQS</sequence>
<dbReference type="RefSeq" id="WP_146412716.1">
    <property type="nucleotide sequence ID" value="NZ_SJPZ01000001.1"/>
</dbReference>
<dbReference type="EMBL" id="SJPZ01000001">
    <property type="protein sequence ID" value="TWU66126.1"/>
    <property type="molecule type" value="Genomic_DNA"/>
</dbReference>
<feature type="compositionally biased region" description="Polar residues" evidence="1">
    <location>
        <begin position="1"/>
        <end position="11"/>
    </location>
</feature>
<organism evidence="3 4">
    <name type="scientific">Crateriforma conspicua</name>
    <dbReference type="NCBI Taxonomy" id="2527996"/>
    <lineage>
        <taxon>Bacteria</taxon>
        <taxon>Pseudomonadati</taxon>
        <taxon>Planctomycetota</taxon>
        <taxon>Planctomycetia</taxon>
        <taxon>Planctomycetales</taxon>
        <taxon>Planctomycetaceae</taxon>
        <taxon>Crateriforma</taxon>
    </lineage>
</organism>
<dbReference type="OrthoDB" id="280272at2"/>
<feature type="domain" description="Flagellar protein FlgJ N-terminal" evidence="2">
    <location>
        <begin position="60"/>
        <end position="106"/>
    </location>
</feature>
<evidence type="ECO:0000256" key="1">
    <source>
        <dbReference type="SAM" id="MobiDB-lite"/>
    </source>
</evidence>
<proteinExistence type="predicted"/>
<name>A0A5C6FUV3_9PLAN</name>
<evidence type="ECO:0000313" key="4">
    <source>
        <dbReference type="Proteomes" id="UP000316476"/>
    </source>
</evidence>
<accession>A0A5C6FUV3</accession>
<evidence type="ECO:0000259" key="2">
    <source>
        <dbReference type="Pfam" id="PF10135"/>
    </source>
</evidence>
<dbReference type="InterPro" id="IPR019301">
    <property type="entry name" value="Flagellar_prot_FlgJ_N"/>
</dbReference>
<comment type="caution">
    <text evidence="3">The sequence shown here is derived from an EMBL/GenBank/DDBJ whole genome shotgun (WGS) entry which is preliminary data.</text>
</comment>
<feature type="region of interest" description="Disordered" evidence="1">
    <location>
        <begin position="1"/>
        <end position="42"/>
    </location>
</feature>
<reference evidence="3 4" key="1">
    <citation type="submission" date="2019-02" db="EMBL/GenBank/DDBJ databases">
        <title>Deep-cultivation of Planctomycetes and their phenomic and genomic characterization uncovers novel biology.</title>
        <authorList>
            <person name="Wiegand S."/>
            <person name="Jogler M."/>
            <person name="Boedeker C."/>
            <person name="Pinto D."/>
            <person name="Vollmers J."/>
            <person name="Rivas-Marin E."/>
            <person name="Kohn T."/>
            <person name="Peeters S.H."/>
            <person name="Heuer A."/>
            <person name="Rast P."/>
            <person name="Oberbeckmann S."/>
            <person name="Bunk B."/>
            <person name="Jeske O."/>
            <person name="Meyerdierks A."/>
            <person name="Storesund J.E."/>
            <person name="Kallscheuer N."/>
            <person name="Luecker S."/>
            <person name="Lage O.M."/>
            <person name="Pohl T."/>
            <person name="Merkel B.J."/>
            <person name="Hornburger P."/>
            <person name="Mueller R.-W."/>
            <person name="Bruemmer F."/>
            <person name="Labrenz M."/>
            <person name="Spormann A.M."/>
            <person name="Op Den Camp H."/>
            <person name="Overmann J."/>
            <person name="Amann R."/>
            <person name="Jetten M.S.M."/>
            <person name="Mascher T."/>
            <person name="Medema M.H."/>
            <person name="Devos D.P."/>
            <person name="Kaster A.-K."/>
            <person name="Ovreas L."/>
            <person name="Rohde M."/>
            <person name="Galperin M.Y."/>
            <person name="Jogler C."/>
        </authorList>
    </citation>
    <scope>NUCLEOTIDE SEQUENCE [LARGE SCALE GENOMIC DNA]</scope>
    <source>
        <strain evidence="3 4">V7</strain>
    </source>
</reference>
<dbReference type="AlphaFoldDB" id="A0A5C6FUV3"/>
<dbReference type="Pfam" id="PF10135">
    <property type="entry name" value="Rod-binding"/>
    <property type="match status" value="1"/>
</dbReference>